<dbReference type="Proteomes" id="UP000305948">
    <property type="component" value="Unassembled WGS sequence"/>
</dbReference>
<feature type="transmembrane region" description="Helical" evidence="1">
    <location>
        <begin position="133"/>
        <end position="153"/>
    </location>
</feature>
<reference evidence="3 4" key="1">
    <citation type="journal article" date="2019" name="Nat. Ecol. Evol.">
        <title>Megaphylogeny resolves global patterns of mushroom evolution.</title>
        <authorList>
            <person name="Varga T."/>
            <person name="Krizsan K."/>
            <person name="Foldi C."/>
            <person name="Dima B."/>
            <person name="Sanchez-Garcia M."/>
            <person name="Sanchez-Ramirez S."/>
            <person name="Szollosi G.J."/>
            <person name="Szarkandi J.G."/>
            <person name="Papp V."/>
            <person name="Albert L."/>
            <person name="Andreopoulos W."/>
            <person name="Angelini C."/>
            <person name="Antonin V."/>
            <person name="Barry K.W."/>
            <person name="Bougher N.L."/>
            <person name="Buchanan P."/>
            <person name="Buyck B."/>
            <person name="Bense V."/>
            <person name="Catcheside P."/>
            <person name="Chovatia M."/>
            <person name="Cooper J."/>
            <person name="Damon W."/>
            <person name="Desjardin D."/>
            <person name="Finy P."/>
            <person name="Geml J."/>
            <person name="Haridas S."/>
            <person name="Hughes K."/>
            <person name="Justo A."/>
            <person name="Karasinski D."/>
            <person name="Kautmanova I."/>
            <person name="Kiss B."/>
            <person name="Kocsube S."/>
            <person name="Kotiranta H."/>
            <person name="LaButti K.M."/>
            <person name="Lechner B.E."/>
            <person name="Liimatainen K."/>
            <person name="Lipzen A."/>
            <person name="Lukacs Z."/>
            <person name="Mihaltcheva S."/>
            <person name="Morgado L.N."/>
            <person name="Niskanen T."/>
            <person name="Noordeloos M.E."/>
            <person name="Ohm R.A."/>
            <person name="Ortiz-Santana B."/>
            <person name="Ovrebo C."/>
            <person name="Racz N."/>
            <person name="Riley R."/>
            <person name="Savchenko A."/>
            <person name="Shiryaev A."/>
            <person name="Soop K."/>
            <person name="Spirin V."/>
            <person name="Szebenyi C."/>
            <person name="Tomsovsky M."/>
            <person name="Tulloss R.E."/>
            <person name="Uehling J."/>
            <person name="Grigoriev I.V."/>
            <person name="Vagvolgyi C."/>
            <person name="Papp T."/>
            <person name="Martin F.M."/>
            <person name="Miettinen O."/>
            <person name="Hibbett D.S."/>
            <person name="Nagy L.G."/>
        </authorList>
    </citation>
    <scope>NUCLEOTIDE SEQUENCE [LARGE SCALE GENOMIC DNA]</scope>
    <source>
        <strain evidence="3 4">OMC1185</strain>
    </source>
</reference>
<evidence type="ECO:0000313" key="3">
    <source>
        <dbReference type="EMBL" id="TFK45950.1"/>
    </source>
</evidence>
<keyword evidence="1" id="KW-1133">Transmembrane helix</keyword>
<keyword evidence="1" id="KW-0472">Membrane</keyword>
<name>A0A5C3MKY8_9AGAM</name>
<organism evidence="3 4">
    <name type="scientific">Heliocybe sulcata</name>
    <dbReference type="NCBI Taxonomy" id="5364"/>
    <lineage>
        <taxon>Eukaryota</taxon>
        <taxon>Fungi</taxon>
        <taxon>Dikarya</taxon>
        <taxon>Basidiomycota</taxon>
        <taxon>Agaricomycotina</taxon>
        <taxon>Agaricomycetes</taxon>
        <taxon>Gloeophyllales</taxon>
        <taxon>Gloeophyllaceae</taxon>
        <taxon>Heliocybe</taxon>
    </lineage>
</organism>
<protein>
    <recommendedName>
        <fullName evidence="2">DUF6533 domain-containing protein</fullName>
    </recommendedName>
</protein>
<proteinExistence type="predicted"/>
<feature type="transmembrane region" description="Helical" evidence="1">
    <location>
        <begin position="202"/>
        <end position="227"/>
    </location>
</feature>
<evidence type="ECO:0000256" key="1">
    <source>
        <dbReference type="SAM" id="Phobius"/>
    </source>
</evidence>
<dbReference type="Pfam" id="PF20151">
    <property type="entry name" value="DUF6533"/>
    <property type="match status" value="1"/>
</dbReference>
<keyword evidence="4" id="KW-1185">Reference proteome</keyword>
<evidence type="ECO:0000259" key="2">
    <source>
        <dbReference type="Pfam" id="PF20151"/>
    </source>
</evidence>
<sequence length="266" mass="29803">MYYIVTDECPHIRCAVAAVTILLLDLLLTFDEEVARVWKAGNSFGKYLFLFNRYVPFVLFGIDLNYQLNPSLGPRESSLSEPLNTVTCSTQTGFMPNYKLAYHLVVPNEVPGVMVGCTPQCTAPICRRMLTAFWIPFFVTETSIFGLTVYKALRNSSGFVYSTAFVKVLYRDGFIYYIGKLMSFSHHVVLPVKTAISVCNLLIWILAPISLVLMRCLQIVVCSRLLLNIRGMLEPKGTTTDYEMSALAFNVRGSKPDTLDTVLSGN</sequence>
<accession>A0A5C3MKY8</accession>
<dbReference type="InterPro" id="IPR045340">
    <property type="entry name" value="DUF6533"/>
</dbReference>
<dbReference type="OrthoDB" id="3354157at2759"/>
<evidence type="ECO:0000313" key="4">
    <source>
        <dbReference type="Proteomes" id="UP000305948"/>
    </source>
</evidence>
<keyword evidence="1" id="KW-0812">Transmembrane</keyword>
<dbReference type="EMBL" id="ML213535">
    <property type="protein sequence ID" value="TFK45950.1"/>
    <property type="molecule type" value="Genomic_DNA"/>
</dbReference>
<gene>
    <name evidence="3" type="ORF">OE88DRAFT_1648965</name>
</gene>
<feature type="domain" description="DUF6533" evidence="2">
    <location>
        <begin position="14"/>
        <end position="58"/>
    </location>
</feature>
<dbReference type="AlphaFoldDB" id="A0A5C3MKY8"/>